<dbReference type="Pfam" id="PF05193">
    <property type="entry name" value="Peptidase_M16_C"/>
    <property type="match status" value="1"/>
</dbReference>
<protein>
    <recommendedName>
        <fullName evidence="1">Peptidase M16 C-terminal domain-containing protein</fullName>
    </recommendedName>
</protein>
<dbReference type="NCBIfam" id="NF047422">
    <property type="entry name" value="YfmF_fam"/>
    <property type="match status" value="1"/>
</dbReference>
<feature type="domain" description="Peptidase M16 C-terminal" evidence="1">
    <location>
        <begin position="181"/>
        <end position="354"/>
    </location>
</feature>
<gene>
    <name evidence="2" type="ORF">FC69_GL000011</name>
</gene>
<reference evidence="2 3" key="1">
    <citation type="journal article" date="2015" name="Genome Announc.">
        <title>Expanding the biotechnology potential of lactobacilli through comparative genomics of 213 strains and associated genera.</title>
        <authorList>
            <person name="Sun Z."/>
            <person name="Harris H.M."/>
            <person name="McCann A."/>
            <person name="Guo C."/>
            <person name="Argimon S."/>
            <person name="Zhang W."/>
            <person name="Yang X."/>
            <person name="Jeffery I.B."/>
            <person name="Cooney J.C."/>
            <person name="Kagawa T.F."/>
            <person name="Liu W."/>
            <person name="Song Y."/>
            <person name="Salvetti E."/>
            <person name="Wrobel A."/>
            <person name="Rasinkangas P."/>
            <person name="Parkhill J."/>
            <person name="Rea M.C."/>
            <person name="O'Sullivan O."/>
            <person name="Ritari J."/>
            <person name="Douillard F.P."/>
            <person name="Paul Ross R."/>
            <person name="Yang R."/>
            <person name="Briner A.E."/>
            <person name="Felis G.E."/>
            <person name="de Vos W.M."/>
            <person name="Barrangou R."/>
            <person name="Klaenhammer T.R."/>
            <person name="Caufield P.W."/>
            <person name="Cui Y."/>
            <person name="Zhang H."/>
            <person name="O'Toole P.W."/>
        </authorList>
    </citation>
    <scope>NUCLEOTIDE SEQUENCE [LARGE SCALE GENOMIC DNA]</scope>
    <source>
        <strain evidence="2 3">DSM 14340</strain>
    </source>
</reference>
<dbReference type="AlphaFoldDB" id="A0A0R1RX73"/>
<sequence length="424" mass="47647">MMNQKITDGVYLNILQTQQFKTIRLSIQFIAPATKVGLTKRSLLASVLSASSQDYRDQVAIANELQAMYGAGFNMNAYRQGQLAIFNVSMRIVSPQYLRDPQDLQQQAIAFIGRLLFKPDLVAQQFNPVVFEREKENMARYIASIADDKQTMASLALRDLYFTDETQQTPNFGDATDLAAVTATDLYETYQAMLNNDRVQMTLVGNIDEDKAHADLAQLTFVPRDSQLPAIFYQQPLSATVREATDEQPVQQGKLNLAYQIPTYFYQQNYYAMLVTNALFGGTPLSLLFTNVREKASLAYYASSGLDPFRGVITVQTGIESQQKDRVLAIIEEQRQAIIEGQFEQAVFEQTKLALINQFKSSLDSAAYLGQQQLNQLFVPETEIDADQFTNQVLAVTKQAVQEQAANMRLQAIYFLKGVDTNEA</sequence>
<evidence type="ECO:0000313" key="3">
    <source>
        <dbReference type="Proteomes" id="UP000051264"/>
    </source>
</evidence>
<organism evidence="2 3">
    <name type="scientific">Latilactobacillus fuchuensis DSM 14340 = JCM 11249</name>
    <dbReference type="NCBI Taxonomy" id="1423747"/>
    <lineage>
        <taxon>Bacteria</taxon>
        <taxon>Bacillati</taxon>
        <taxon>Bacillota</taxon>
        <taxon>Bacilli</taxon>
        <taxon>Lactobacillales</taxon>
        <taxon>Lactobacillaceae</taxon>
        <taxon>Latilactobacillus</taxon>
    </lineage>
</organism>
<name>A0A0R1RX73_9LACO</name>
<evidence type="ECO:0000259" key="1">
    <source>
        <dbReference type="Pfam" id="PF05193"/>
    </source>
</evidence>
<dbReference type="PANTHER" id="PTHR11851">
    <property type="entry name" value="METALLOPROTEASE"/>
    <property type="match status" value="1"/>
</dbReference>
<dbReference type="InterPro" id="IPR011249">
    <property type="entry name" value="Metalloenz_LuxS/M16"/>
</dbReference>
<dbReference type="SUPFAM" id="SSF63411">
    <property type="entry name" value="LuxS/MPP-like metallohydrolase"/>
    <property type="match status" value="2"/>
</dbReference>
<proteinExistence type="predicted"/>
<dbReference type="STRING" id="1423747.FC69_GL000011"/>
<evidence type="ECO:0000313" key="2">
    <source>
        <dbReference type="EMBL" id="KRL58882.1"/>
    </source>
</evidence>
<dbReference type="Proteomes" id="UP000051264">
    <property type="component" value="Unassembled WGS sequence"/>
</dbReference>
<dbReference type="PATRIC" id="fig|1423747.3.peg.12"/>
<dbReference type="InterPro" id="IPR007863">
    <property type="entry name" value="Peptidase_M16_C"/>
</dbReference>
<dbReference type="eggNOG" id="COG0612">
    <property type="taxonomic scope" value="Bacteria"/>
</dbReference>
<dbReference type="RefSeq" id="WP_235715877.1">
    <property type="nucleotide sequence ID" value="NZ_BAMJ01000036.1"/>
</dbReference>
<dbReference type="PANTHER" id="PTHR11851:SF186">
    <property type="entry name" value="INACTIVE METALLOPROTEASE YMFF-RELATED"/>
    <property type="match status" value="1"/>
</dbReference>
<dbReference type="GO" id="GO:0046872">
    <property type="term" value="F:metal ion binding"/>
    <property type="evidence" value="ECO:0007669"/>
    <property type="project" value="InterPro"/>
</dbReference>
<dbReference type="EMBL" id="AZEX01000062">
    <property type="protein sequence ID" value="KRL58882.1"/>
    <property type="molecule type" value="Genomic_DNA"/>
</dbReference>
<dbReference type="Gene3D" id="3.30.830.10">
    <property type="entry name" value="Metalloenzyme, LuxS/M16 peptidase-like"/>
    <property type="match status" value="2"/>
</dbReference>
<accession>A0A0R1RX73</accession>
<dbReference type="InterPro" id="IPR050361">
    <property type="entry name" value="MPP/UQCRC_Complex"/>
</dbReference>
<comment type="caution">
    <text evidence="2">The sequence shown here is derived from an EMBL/GenBank/DDBJ whole genome shotgun (WGS) entry which is preliminary data.</text>
</comment>